<dbReference type="Pfam" id="PF24652">
    <property type="entry name" value="CEP76_C"/>
    <property type="match status" value="1"/>
</dbReference>
<feature type="non-terminal residue" evidence="2">
    <location>
        <position position="1"/>
    </location>
</feature>
<dbReference type="InterPro" id="IPR052299">
    <property type="entry name" value="CEP76"/>
</dbReference>
<dbReference type="PANTHER" id="PTHR46436:SF1">
    <property type="entry name" value="CENTROSOMAL PROTEIN OF 76 KDA"/>
    <property type="match status" value="1"/>
</dbReference>
<evidence type="ECO:0000313" key="3">
    <source>
        <dbReference type="Proteomes" id="UP000676336"/>
    </source>
</evidence>
<feature type="domain" description="Centrosomal protein of 76 kDa C-terminal" evidence="1">
    <location>
        <begin position="4"/>
        <end position="67"/>
    </location>
</feature>
<comment type="caution">
    <text evidence="2">The sequence shown here is derived from an EMBL/GenBank/DDBJ whole genome shotgun (WGS) entry which is preliminary data.</text>
</comment>
<dbReference type="GO" id="GO:0046599">
    <property type="term" value="P:regulation of centriole replication"/>
    <property type="evidence" value="ECO:0007669"/>
    <property type="project" value="TreeGrafter"/>
</dbReference>
<proteinExistence type="predicted"/>
<reference evidence="2" key="1">
    <citation type="submission" date="2021-02" db="EMBL/GenBank/DDBJ databases">
        <authorList>
            <person name="Nowell W R."/>
        </authorList>
    </citation>
    <scope>NUCLEOTIDE SEQUENCE</scope>
</reference>
<dbReference type="AlphaFoldDB" id="A0A8S3KN15"/>
<dbReference type="GO" id="GO:0005814">
    <property type="term" value="C:centriole"/>
    <property type="evidence" value="ECO:0007669"/>
    <property type="project" value="TreeGrafter"/>
</dbReference>
<dbReference type="InterPro" id="IPR056288">
    <property type="entry name" value="CEP76_C"/>
</dbReference>
<dbReference type="PANTHER" id="PTHR46436">
    <property type="entry name" value="CENTROSOMAL PROTEIN OF 76 KDA"/>
    <property type="match status" value="1"/>
</dbReference>
<evidence type="ECO:0000259" key="1">
    <source>
        <dbReference type="Pfam" id="PF24652"/>
    </source>
</evidence>
<protein>
    <recommendedName>
        <fullName evidence="1">Centrosomal protein of 76 kDa C-terminal domain-containing protein</fullName>
    </recommendedName>
</protein>
<organism evidence="2 3">
    <name type="scientific">Rotaria magnacalcarata</name>
    <dbReference type="NCBI Taxonomy" id="392030"/>
    <lineage>
        <taxon>Eukaryota</taxon>
        <taxon>Metazoa</taxon>
        <taxon>Spiralia</taxon>
        <taxon>Gnathifera</taxon>
        <taxon>Rotifera</taxon>
        <taxon>Eurotatoria</taxon>
        <taxon>Bdelloidea</taxon>
        <taxon>Philodinida</taxon>
        <taxon>Philodinidae</taxon>
        <taxon>Rotaria</taxon>
    </lineage>
</organism>
<gene>
    <name evidence="2" type="ORF">SMN809_LOCUS86027</name>
</gene>
<dbReference type="EMBL" id="CAJOBI010368354">
    <property type="protein sequence ID" value="CAF5229024.1"/>
    <property type="molecule type" value="Genomic_DNA"/>
</dbReference>
<dbReference type="Proteomes" id="UP000676336">
    <property type="component" value="Unassembled WGS sequence"/>
</dbReference>
<sequence length="67" mass="7552">MNKILHKTIDLGYTTQFDDHLSYLLSPALSSYELERVTGLSVGNEEFQEAVRRAVPNGHAFKGFPIQ</sequence>
<accession>A0A8S3KN15</accession>
<name>A0A8S3KN15_9BILA</name>
<evidence type="ECO:0000313" key="2">
    <source>
        <dbReference type="EMBL" id="CAF5229024.1"/>
    </source>
</evidence>